<dbReference type="OrthoDB" id="7692318at2759"/>
<evidence type="ECO:0000313" key="2">
    <source>
        <dbReference type="EMBL" id="CAB4041097.1"/>
    </source>
</evidence>
<dbReference type="Proteomes" id="UP001152795">
    <property type="component" value="Unassembled WGS sequence"/>
</dbReference>
<proteinExistence type="predicted"/>
<feature type="compositionally biased region" description="Basic residues" evidence="1">
    <location>
        <begin position="70"/>
        <end position="85"/>
    </location>
</feature>
<gene>
    <name evidence="2" type="ORF">PACLA_8A022786</name>
</gene>
<organism evidence="2 3">
    <name type="scientific">Paramuricea clavata</name>
    <name type="common">Red gorgonian</name>
    <name type="synonym">Violescent sea-whip</name>
    <dbReference type="NCBI Taxonomy" id="317549"/>
    <lineage>
        <taxon>Eukaryota</taxon>
        <taxon>Metazoa</taxon>
        <taxon>Cnidaria</taxon>
        <taxon>Anthozoa</taxon>
        <taxon>Octocorallia</taxon>
        <taxon>Malacalcyonacea</taxon>
        <taxon>Plexauridae</taxon>
        <taxon>Paramuricea</taxon>
    </lineage>
</organism>
<protein>
    <submittedName>
        <fullName evidence="2">Uncharacterized protein</fullName>
    </submittedName>
</protein>
<comment type="caution">
    <text evidence="2">The sequence shown here is derived from an EMBL/GenBank/DDBJ whole genome shotgun (WGS) entry which is preliminary data.</text>
</comment>
<dbReference type="EMBL" id="CACRXK020027755">
    <property type="protein sequence ID" value="CAB4041097.1"/>
    <property type="molecule type" value="Genomic_DNA"/>
</dbReference>
<feature type="compositionally biased region" description="Basic and acidic residues" evidence="1">
    <location>
        <begin position="86"/>
        <end position="102"/>
    </location>
</feature>
<feature type="region of interest" description="Disordered" evidence="1">
    <location>
        <begin position="67"/>
        <end position="102"/>
    </location>
</feature>
<feature type="non-terminal residue" evidence="2">
    <location>
        <position position="1"/>
    </location>
</feature>
<keyword evidence="3" id="KW-1185">Reference proteome</keyword>
<sequence>MAEASVPQDFRLMSTNLPVLCPVEEKPGTTVFNAQTTSSRSEPTFIKTGFSNWKKSEVFAKHEKSDCHKHSLQAHRHWKSQKPIHHQIDEENERQESYRQQN</sequence>
<evidence type="ECO:0000313" key="3">
    <source>
        <dbReference type="Proteomes" id="UP001152795"/>
    </source>
</evidence>
<accession>A0A7D9K4Z8</accession>
<evidence type="ECO:0000256" key="1">
    <source>
        <dbReference type="SAM" id="MobiDB-lite"/>
    </source>
</evidence>
<dbReference type="AlphaFoldDB" id="A0A7D9K4Z8"/>
<reference evidence="2" key="1">
    <citation type="submission" date="2020-04" db="EMBL/GenBank/DDBJ databases">
        <authorList>
            <person name="Alioto T."/>
            <person name="Alioto T."/>
            <person name="Gomez Garrido J."/>
        </authorList>
    </citation>
    <scope>NUCLEOTIDE SEQUENCE</scope>
    <source>
        <strain evidence="2">A484AB</strain>
    </source>
</reference>
<name>A0A7D9K4Z8_PARCT</name>